<evidence type="ECO:0000256" key="1">
    <source>
        <dbReference type="SAM" id="Phobius"/>
    </source>
</evidence>
<sequence>MGEITYVEACMVRKPYHSHSTESVQICREKIGADAHASEDVLWVYMFFWKFQGNYFLSTNASWLLFICKYIDAHSNFLFFYIWRRLQW</sequence>
<evidence type="ECO:0000313" key="2">
    <source>
        <dbReference type="EMBL" id="EKD44500.1"/>
    </source>
</evidence>
<name>K1YNE6_9BACT</name>
<comment type="caution">
    <text evidence="2">The sequence shown here is derived from an EMBL/GenBank/DDBJ whole genome shotgun (WGS) entry which is preliminary data.</text>
</comment>
<dbReference type="AlphaFoldDB" id="K1YNE6"/>
<protein>
    <submittedName>
        <fullName evidence="2">Uncharacterized protein</fullName>
    </submittedName>
</protein>
<keyword evidence="1" id="KW-1133">Transmembrane helix</keyword>
<dbReference type="EMBL" id="AMFJ01028847">
    <property type="protein sequence ID" value="EKD44500.1"/>
    <property type="molecule type" value="Genomic_DNA"/>
</dbReference>
<gene>
    <name evidence="2" type="ORF">ACD_71C00116G0004</name>
</gene>
<feature type="non-terminal residue" evidence="2">
    <location>
        <position position="1"/>
    </location>
</feature>
<organism evidence="2">
    <name type="scientific">uncultured bacterium</name>
    <name type="common">gcode 4</name>
    <dbReference type="NCBI Taxonomy" id="1234023"/>
    <lineage>
        <taxon>Bacteria</taxon>
        <taxon>environmental samples</taxon>
    </lineage>
</organism>
<reference evidence="2" key="1">
    <citation type="journal article" date="2012" name="Science">
        <title>Fermentation, hydrogen, and sulfur metabolism in multiple uncultivated bacterial phyla.</title>
        <authorList>
            <person name="Wrighton K.C."/>
            <person name="Thomas B.C."/>
            <person name="Sharon I."/>
            <person name="Miller C.S."/>
            <person name="Castelle C.J."/>
            <person name="VerBerkmoes N.C."/>
            <person name="Wilkins M.J."/>
            <person name="Hettich R.L."/>
            <person name="Lipton M.S."/>
            <person name="Williams K.H."/>
            <person name="Long P.E."/>
            <person name="Banfield J.F."/>
        </authorList>
    </citation>
    <scope>NUCLEOTIDE SEQUENCE [LARGE SCALE GENOMIC DNA]</scope>
</reference>
<proteinExistence type="predicted"/>
<accession>K1YNE6</accession>
<keyword evidence="1" id="KW-0472">Membrane</keyword>
<feature type="transmembrane region" description="Helical" evidence="1">
    <location>
        <begin position="63"/>
        <end position="83"/>
    </location>
</feature>
<keyword evidence="1" id="KW-0812">Transmembrane</keyword>